<protein>
    <submittedName>
        <fullName evidence="1">23710_t:CDS:1</fullName>
    </submittedName>
</protein>
<name>A0ABM8W1L2_GIGMA</name>
<accession>A0ABM8W1L2</accession>
<evidence type="ECO:0000313" key="1">
    <source>
        <dbReference type="EMBL" id="CAG8501432.1"/>
    </source>
</evidence>
<proteinExistence type="predicted"/>
<keyword evidence="2" id="KW-1185">Reference proteome</keyword>
<reference evidence="1 2" key="1">
    <citation type="submission" date="2021-06" db="EMBL/GenBank/DDBJ databases">
        <authorList>
            <person name="Kallberg Y."/>
            <person name="Tangrot J."/>
            <person name="Rosling A."/>
        </authorList>
    </citation>
    <scope>NUCLEOTIDE SEQUENCE [LARGE SCALE GENOMIC DNA]</scope>
    <source>
        <strain evidence="1 2">120-4 pot B 10/14</strain>
    </source>
</reference>
<organism evidence="1 2">
    <name type="scientific">Gigaspora margarita</name>
    <dbReference type="NCBI Taxonomy" id="4874"/>
    <lineage>
        <taxon>Eukaryota</taxon>
        <taxon>Fungi</taxon>
        <taxon>Fungi incertae sedis</taxon>
        <taxon>Mucoromycota</taxon>
        <taxon>Glomeromycotina</taxon>
        <taxon>Glomeromycetes</taxon>
        <taxon>Diversisporales</taxon>
        <taxon>Gigasporaceae</taxon>
        <taxon>Gigaspora</taxon>
    </lineage>
</organism>
<evidence type="ECO:0000313" key="2">
    <source>
        <dbReference type="Proteomes" id="UP000789901"/>
    </source>
</evidence>
<dbReference type="Proteomes" id="UP000789901">
    <property type="component" value="Unassembled WGS sequence"/>
</dbReference>
<comment type="caution">
    <text evidence="1">The sequence shown here is derived from an EMBL/GenBank/DDBJ whole genome shotgun (WGS) entry which is preliminary data.</text>
</comment>
<gene>
    <name evidence="1" type="ORF">GMARGA_LOCUS2222</name>
</gene>
<dbReference type="EMBL" id="CAJVQB010000672">
    <property type="protein sequence ID" value="CAG8501432.1"/>
    <property type="molecule type" value="Genomic_DNA"/>
</dbReference>
<sequence>MKYKAQKNQYGNFNETSRPKRKRKIMENLTVSENLIKLFSLALLFIKDDYKFVKVSVGINYLTKNITI</sequence>